<accession>A0ABN2NLK9</accession>
<sequence length="230" mass="25844">MTGLQRWAARPDIPDLLPGEDRNLGSGLFVDLVPASCWFTNVRSCVSEKDWERLRRMITRRAQFRCEVCGAGEDRETRRWLEAHERWTYDDAARTQRLARLICLCTDCHTATHFGRAQVVGVADAALVHLRAVTGMNQAEADAHIAEAFHVWEERSRWTWDLDLSILTDAGVAIRRPPSPERRSTTARQTLEWVDHDTRSDVAERAKSTGIQQRAATKRAGSGTGPAPAG</sequence>
<keyword evidence="3" id="KW-1185">Reference proteome</keyword>
<evidence type="ECO:0000256" key="1">
    <source>
        <dbReference type="SAM" id="MobiDB-lite"/>
    </source>
</evidence>
<organism evidence="2 3">
    <name type="scientific">Myceligenerans crystallogenes</name>
    <dbReference type="NCBI Taxonomy" id="316335"/>
    <lineage>
        <taxon>Bacteria</taxon>
        <taxon>Bacillati</taxon>
        <taxon>Actinomycetota</taxon>
        <taxon>Actinomycetes</taxon>
        <taxon>Micrococcales</taxon>
        <taxon>Promicromonosporaceae</taxon>
        <taxon>Myceligenerans</taxon>
    </lineage>
</organism>
<dbReference type="EMBL" id="BAAANL010000009">
    <property type="protein sequence ID" value="GAA1874327.1"/>
    <property type="molecule type" value="Genomic_DNA"/>
</dbReference>
<evidence type="ECO:0000313" key="2">
    <source>
        <dbReference type="EMBL" id="GAA1874327.1"/>
    </source>
</evidence>
<feature type="compositionally biased region" description="Basic and acidic residues" evidence="1">
    <location>
        <begin position="193"/>
        <end position="207"/>
    </location>
</feature>
<name>A0ABN2NLK9_9MICO</name>
<comment type="caution">
    <text evidence="2">The sequence shown here is derived from an EMBL/GenBank/DDBJ whole genome shotgun (WGS) entry which is preliminary data.</text>
</comment>
<evidence type="ECO:0008006" key="4">
    <source>
        <dbReference type="Google" id="ProtNLM"/>
    </source>
</evidence>
<dbReference type="Proteomes" id="UP001501094">
    <property type="component" value="Unassembled WGS sequence"/>
</dbReference>
<gene>
    <name evidence="2" type="ORF">GCM10009751_37340</name>
</gene>
<protein>
    <recommendedName>
        <fullName evidence="4">HNH endonuclease</fullName>
    </recommendedName>
</protein>
<reference evidence="2 3" key="1">
    <citation type="journal article" date="2019" name="Int. J. Syst. Evol. Microbiol.">
        <title>The Global Catalogue of Microorganisms (GCM) 10K type strain sequencing project: providing services to taxonomists for standard genome sequencing and annotation.</title>
        <authorList>
            <consortium name="The Broad Institute Genomics Platform"/>
            <consortium name="The Broad Institute Genome Sequencing Center for Infectious Disease"/>
            <person name="Wu L."/>
            <person name="Ma J."/>
        </authorList>
    </citation>
    <scope>NUCLEOTIDE SEQUENCE [LARGE SCALE GENOMIC DNA]</scope>
    <source>
        <strain evidence="2 3">JCM 14326</strain>
    </source>
</reference>
<proteinExistence type="predicted"/>
<feature type="region of interest" description="Disordered" evidence="1">
    <location>
        <begin position="176"/>
        <end position="230"/>
    </location>
</feature>
<evidence type="ECO:0000313" key="3">
    <source>
        <dbReference type="Proteomes" id="UP001501094"/>
    </source>
</evidence>